<dbReference type="HOGENOM" id="CLU_3384493_0_0_6"/>
<reference evidence="1 2" key="1">
    <citation type="journal article" date="2000" name="Nature">
        <title>The genome sequence of the plant pathogen Xylella fastidiosa.</title>
        <authorList>
            <person name="Simpson A.J."/>
            <person name="Reinach F.C."/>
            <person name="Arruda P."/>
            <person name="Abreu F.A."/>
            <person name="Acencio M."/>
            <person name="Alvarenga R."/>
            <person name="Alves L.M."/>
            <person name="Araya J.E."/>
            <person name="Baia G.S."/>
            <person name="Baptista C.S."/>
            <person name="Barros M.H."/>
            <person name="Bonaccorsi E.D."/>
            <person name="Bordin S."/>
            <person name="Bove J.M."/>
            <person name="Briones M.R."/>
            <person name="Bueno M.R."/>
            <person name="Camargo A.A."/>
            <person name="Camargo L.E."/>
            <person name="Carraro D.M."/>
            <person name="Carrer H."/>
            <person name="Colauto N.B."/>
            <person name="Colombo C."/>
            <person name="Costa F.F."/>
            <person name="Costa M.C."/>
            <person name="Costa-Neto C.M."/>
            <person name="Coutinho L.L."/>
            <person name="Cristofani M."/>
            <person name="Dias-Neto E."/>
            <person name="Docena C."/>
            <person name="El-Dorry H."/>
            <person name="Facincani A.P."/>
            <person name="Ferreira A.J."/>
            <person name="Ferreira V.C."/>
            <person name="Ferro J.A."/>
            <person name="Fraga J.S."/>
            <person name="Franca S.C."/>
            <person name="Franco M.C."/>
            <person name="Frohme M."/>
            <person name="Furlan L.R."/>
            <person name="Garnier M."/>
            <person name="Goldman G.H."/>
            <person name="Goldman M.H."/>
            <person name="Gomes S.L."/>
            <person name="Gruber A."/>
            <person name="Ho P.L."/>
            <person name="Hoheisel J.D."/>
            <person name="Junqueira M.L."/>
            <person name="Kemper E.L."/>
            <person name="Kitajima J.P."/>
            <person name="Krieger J.E."/>
            <person name="Kuramae E.E."/>
            <person name="Laigret F."/>
            <person name="Lambais M.R."/>
            <person name="Leite L.C."/>
            <person name="Lemos E.G."/>
            <person name="Lemos M.V."/>
            <person name="Lopes S.A."/>
            <person name="Lopes C.R."/>
            <person name="Machado J.A."/>
            <person name="Machado M.A."/>
            <person name="Madeira A.M."/>
            <person name="Madeira H.M."/>
            <person name="Marino C.L."/>
            <person name="Marques M.V."/>
            <person name="Martins E.A."/>
            <person name="Martins E.M."/>
            <person name="Matsukuma A.Y."/>
            <person name="Menck C.F."/>
            <person name="Miracca E.C."/>
            <person name="Miyaki C.Y."/>
            <person name="Monteriro-Vitorello C.B."/>
            <person name="Moon D.H."/>
            <person name="Nagai M.A."/>
            <person name="Nascimento A.L."/>
            <person name="Netto L.E."/>
            <person name="Nhani A.Jr."/>
            <person name="Nobrega F.G."/>
            <person name="Nunes L.R."/>
            <person name="Oliveira M.A."/>
            <person name="de Oliveira M.C."/>
            <person name="de Oliveira R.C."/>
            <person name="Palmieri D.A."/>
            <person name="Paris A."/>
            <person name="Peixoto B.R."/>
            <person name="Pereira G.A."/>
            <person name="Pereira H.A.Jr."/>
            <person name="Pesquero J.B."/>
            <person name="Quaggio R.B."/>
            <person name="Roberto P.G."/>
            <person name="Rodrigues V."/>
            <person name="de M Rosa A.J."/>
            <person name="de Rosa V.E.Jr."/>
            <person name="de Sa R.G."/>
            <person name="Santelli R.V."/>
            <person name="Sawasaki H.E."/>
            <person name="da Silva A.C."/>
            <person name="da Silva A.M."/>
            <person name="da Silva F.R."/>
            <person name="da Silva W.A.Jr."/>
            <person name="da Silveira J.F."/>
            <person name="Silvestri M.L."/>
            <person name="Siqueira W.J."/>
            <person name="de Souza A.A."/>
            <person name="de Souza A.P."/>
            <person name="Terenzi M.F."/>
            <person name="Truffi D."/>
            <person name="Tsai S.M."/>
            <person name="Tsuhako M.H."/>
            <person name="Vallada H."/>
            <person name="Van Sluys M.A."/>
            <person name="Verjovski-Almeida S."/>
            <person name="Vettore A.L."/>
            <person name="Zago M.A."/>
            <person name="Zatz M."/>
            <person name="Meidanis J."/>
            <person name="Setubal J.C."/>
        </authorList>
    </citation>
    <scope>NUCLEOTIDE SEQUENCE [LARGE SCALE GENOMIC DNA]</scope>
    <source>
        <strain evidence="1 2">9a5c</strain>
    </source>
</reference>
<sequence>MNLENALGNLKNIPTPPPTAHRIGYELSKITVH</sequence>
<accession>Q9PGU2</accession>
<dbReference type="EMBL" id="AE003849">
    <property type="protein sequence ID" value="AAF83019.1"/>
    <property type="molecule type" value="Genomic_DNA"/>
</dbReference>
<organism evidence="1 2">
    <name type="scientific">Xylella fastidiosa (strain 9a5c)</name>
    <dbReference type="NCBI Taxonomy" id="160492"/>
    <lineage>
        <taxon>Bacteria</taxon>
        <taxon>Pseudomonadati</taxon>
        <taxon>Pseudomonadota</taxon>
        <taxon>Gammaproteobacteria</taxon>
        <taxon>Lysobacterales</taxon>
        <taxon>Lysobacteraceae</taxon>
        <taxon>Xylella</taxon>
    </lineage>
</organism>
<dbReference type="KEGG" id="xfa:XF_0206"/>
<evidence type="ECO:0000313" key="2">
    <source>
        <dbReference type="Proteomes" id="UP000000812"/>
    </source>
</evidence>
<proteinExistence type="predicted"/>
<name>Q9PGU2_XYLFA</name>
<protein>
    <submittedName>
        <fullName evidence="1">Uncharacterized protein</fullName>
    </submittedName>
</protein>
<dbReference type="AlphaFoldDB" id="Q9PGU2"/>
<gene>
    <name evidence="1" type="ordered locus">XF_0206</name>
</gene>
<dbReference type="Proteomes" id="UP000000812">
    <property type="component" value="Chromosome"/>
</dbReference>
<evidence type="ECO:0000313" key="1">
    <source>
        <dbReference type="EMBL" id="AAF83019.1"/>
    </source>
</evidence>
<dbReference type="PIR" id="E82834">
    <property type="entry name" value="E82834"/>
</dbReference>